<comment type="caution">
    <text evidence="2">The sequence shown here is derived from an EMBL/GenBank/DDBJ whole genome shotgun (WGS) entry which is preliminary data.</text>
</comment>
<accession>A0ABD0RXQ7</accession>
<feature type="compositionally biased region" description="Polar residues" evidence="1">
    <location>
        <begin position="127"/>
        <end position="141"/>
    </location>
</feature>
<evidence type="ECO:0000256" key="1">
    <source>
        <dbReference type="SAM" id="MobiDB-lite"/>
    </source>
</evidence>
<reference evidence="2 3" key="1">
    <citation type="submission" date="2024-05" db="EMBL/GenBank/DDBJ databases">
        <title>Genome sequencing and assembly of Indian major carp, Cirrhinus mrigala (Hamilton, 1822).</title>
        <authorList>
            <person name="Mohindra V."/>
            <person name="Chowdhury L.M."/>
            <person name="Lal K."/>
            <person name="Jena J.K."/>
        </authorList>
    </citation>
    <scope>NUCLEOTIDE SEQUENCE [LARGE SCALE GENOMIC DNA]</scope>
    <source>
        <strain evidence="2">CM1030</strain>
        <tissue evidence="2">Blood</tissue>
    </source>
</reference>
<feature type="compositionally biased region" description="Basic and acidic residues" evidence="1">
    <location>
        <begin position="68"/>
        <end position="77"/>
    </location>
</feature>
<protein>
    <submittedName>
        <fullName evidence="2">Uncharacterized protein</fullName>
    </submittedName>
</protein>
<proteinExistence type="predicted"/>
<gene>
    <name evidence="2" type="ORF">M9458_001358</name>
</gene>
<dbReference type="Proteomes" id="UP001529510">
    <property type="component" value="Unassembled WGS sequence"/>
</dbReference>
<feature type="compositionally biased region" description="Basic and acidic residues" evidence="1">
    <location>
        <begin position="13"/>
        <end position="34"/>
    </location>
</feature>
<dbReference type="AlphaFoldDB" id="A0ABD0RXQ7"/>
<feature type="compositionally biased region" description="Polar residues" evidence="1">
    <location>
        <begin position="180"/>
        <end position="196"/>
    </location>
</feature>
<feature type="region of interest" description="Disordered" evidence="1">
    <location>
        <begin position="1"/>
        <end position="77"/>
    </location>
</feature>
<feature type="region of interest" description="Disordered" evidence="1">
    <location>
        <begin position="180"/>
        <end position="215"/>
    </location>
</feature>
<evidence type="ECO:0000313" key="3">
    <source>
        <dbReference type="Proteomes" id="UP001529510"/>
    </source>
</evidence>
<feature type="region of interest" description="Disordered" evidence="1">
    <location>
        <begin position="90"/>
        <end position="145"/>
    </location>
</feature>
<sequence>MLAKLSLQHKHPKRDDVKLHSDTACKSVFDHSVESEESITNEEERKDGTAISDGDEEQPAKSSETEDENKAVEEVFPRWERRHFLPVSLSVETKMEELSRQQSESEDKQNKETSIEKHVAGAVLLPNNPSQETSAHTSYLSVPSDKTDSAQVEFKQKLLDEACGGPLKPVSMDTSRALTHQPAVNLTSKTTRSASDPVTHPVPKEERPLSAPSISNLREYEKYQDFANVMPAKSFSKPAKILGQEDLGMSTGDVEKDNSLTKTQKKGVKNKMKILTQKLMERLKEKRDSEHAGSESTQDSVEEEGQN</sequence>
<feature type="compositionally biased region" description="Basic and acidic residues" evidence="1">
    <location>
        <begin position="93"/>
        <end position="119"/>
    </location>
</feature>
<name>A0ABD0RXQ7_CIRMR</name>
<feature type="non-terminal residue" evidence="2">
    <location>
        <position position="307"/>
    </location>
</feature>
<evidence type="ECO:0000313" key="2">
    <source>
        <dbReference type="EMBL" id="KAL0203340.1"/>
    </source>
</evidence>
<keyword evidence="3" id="KW-1185">Reference proteome</keyword>
<feature type="region of interest" description="Disordered" evidence="1">
    <location>
        <begin position="248"/>
        <end position="269"/>
    </location>
</feature>
<feature type="compositionally biased region" description="Basic and acidic residues" evidence="1">
    <location>
        <begin position="281"/>
        <end position="293"/>
    </location>
</feature>
<dbReference type="EMBL" id="JAMKFB020000001">
    <property type="protein sequence ID" value="KAL0203340.1"/>
    <property type="molecule type" value="Genomic_DNA"/>
</dbReference>
<feature type="region of interest" description="Disordered" evidence="1">
    <location>
        <begin position="281"/>
        <end position="307"/>
    </location>
</feature>
<organism evidence="2 3">
    <name type="scientific">Cirrhinus mrigala</name>
    <name type="common">Mrigala</name>
    <dbReference type="NCBI Taxonomy" id="683832"/>
    <lineage>
        <taxon>Eukaryota</taxon>
        <taxon>Metazoa</taxon>
        <taxon>Chordata</taxon>
        <taxon>Craniata</taxon>
        <taxon>Vertebrata</taxon>
        <taxon>Euteleostomi</taxon>
        <taxon>Actinopterygii</taxon>
        <taxon>Neopterygii</taxon>
        <taxon>Teleostei</taxon>
        <taxon>Ostariophysi</taxon>
        <taxon>Cypriniformes</taxon>
        <taxon>Cyprinidae</taxon>
        <taxon>Labeoninae</taxon>
        <taxon>Labeonini</taxon>
        <taxon>Cirrhinus</taxon>
    </lineage>
</organism>